<name>A0A255Z7B9_9FLAO</name>
<evidence type="ECO:0000313" key="2">
    <source>
        <dbReference type="Proteomes" id="UP000216605"/>
    </source>
</evidence>
<organism evidence="1 2">
    <name type="scientific">Flavobacterium cyanobacteriorum</name>
    <dbReference type="NCBI Taxonomy" id="2022802"/>
    <lineage>
        <taxon>Bacteria</taxon>
        <taxon>Pseudomonadati</taxon>
        <taxon>Bacteroidota</taxon>
        <taxon>Flavobacteriia</taxon>
        <taxon>Flavobacteriales</taxon>
        <taxon>Flavobacteriaceae</taxon>
        <taxon>Flavobacterium</taxon>
    </lineage>
</organism>
<dbReference type="EMBL" id="NOXV01000256">
    <property type="protein sequence ID" value="OYQ37312.1"/>
    <property type="molecule type" value="Genomic_DNA"/>
</dbReference>
<dbReference type="Proteomes" id="UP000216605">
    <property type="component" value="Unassembled WGS sequence"/>
</dbReference>
<accession>A0A255Z7B9</accession>
<reference evidence="1 2" key="1">
    <citation type="submission" date="2017-07" db="EMBL/GenBank/DDBJ databases">
        <title>Flavobacterium cyanobacteriorum sp. nov., isolated from cyanobacterial aggregates in a eutrophic lake.</title>
        <authorList>
            <person name="Cai H."/>
        </authorList>
    </citation>
    <scope>NUCLEOTIDE SEQUENCE [LARGE SCALE GENOMIC DNA]</scope>
    <source>
        <strain evidence="1 2">TH021</strain>
    </source>
</reference>
<dbReference type="AlphaFoldDB" id="A0A255Z7B9"/>
<comment type="caution">
    <text evidence="1">The sequence shown here is derived from an EMBL/GenBank/DDBJ whole genome shotgun (WGS) entry which is preliminary data.</text>
</comment>
<keyword evidence="2" id="KW-1185">Reference proteome</keyword>
<evidence type="ECO:0000313" key="1">
    <source>
        <dbReference type="EMBL" id="OYQ37312.1"/>
    </source>
</evidence>
<sequence>MVNPTACKACQGSGNSPGGSGILRAACFRGGEIQRTTGPEDYKNALCILLLIFFKDKLFYTKNPLPEAGPHRLLPDKGNLVMGRLCLVFFGYFVFYDQPETFAMDV</sequence>
<proteinExistence type="predicted"/>
<gene>
    <name evidence="1" type="ORF">CHU92_08430</name>
</gene>
<protein>
    <submittedName>
        <fullName evidence="1">Uncharacterized protein</fullName>
    </submittedName>
</protein>